<reference evidence="2" key="1">
    <citation type="submission" date="2019-08" db="EMBL/GenBank/DDBJ databases">
        <authorList>
            <person name="Kucharzyk K."/>
            <person name="Murdoch R.W."/>
            <person name="Higgins S."/>
            <person name="Loffler F."/>
        </authorList>
    </citation>
    <scope>NUCLEOTIDE SEQUENCE</scope>
</reference>
<dbReference type="AlphaFoldDB" id="A0A644WV99"/>
<organism evidence="2">
    <name type="scientific">bioreactor metagenome</name>
    <dbReference type="NCBI Taxonomy" id="1076179"/>
    <lineage>
        <taxon>unclassified sequences</taxon>
        <taxon>metagenomes</taxon>
        <taxon>ecological metagenomes</taxon>
    </lineage>
</organism>
<dbReference type="EMBL" id="VSSQ01001382">
    <property type="protein sequence ID" value="MPM07845.1"/>
    <property type="molecule type" value="Genomic_DNA"/>
</dbReference>
<name>A0A644WV99_9ZZZZ</name>
<evidence type="ECO:0000313" key="2">
    <source>
        <dbReference type="EMBL" id="MPM07845.1"/>
    </source>
</evidence>
<sequence length="288" mass="34198">MKFGLVNGVKSEATKGVRGVCPCCGAELIAKCGDFKMNHWAHKDKLLCDVWWENETEWHRAWKNNFPVEWQERVCFDEKTGEKHIADVQTDHNLVIEFQHSHIEYQERTLREEFYKNIVWVVDGTRLKRDYPRFLKCKKNGFENTIFNKTDNPKIFRVDFLDWCFPPDWLESSVPVIFDFLGDGSMEDSEGLRNTLYCLFPQVGNHARVAEFSREAFIKATISGEWSKRVQNFINDFSERDEKERKEQQQTVSRQSKEVIYTWRGIPLIGGKKEYQKRIYKQIHKGRR</sequence>
<comment type="caution">
    <text evidence="2">The sequence shown here is derived from an EMBL/GenBank/DDBJ whole genome shotgun (WGS) entry which is preliminary data.</text>
</comment>
<protein>
    <recommendedName>
        <fullName evidence="1">Competence protein CoiA-like N-terminal domain-containing protein</fullName>
    </recommendedName>
</protein>
<gene>
    <name evidence="2" type="ORF">SDC9_54154</name>
</gene>
<proteinExistence type="predicted"/>
<dbReference type="Pfam" id="PF25164">
    <property type="entry name" value="CoiA_N"/>
    <property type="match status" value="1"/>
</dbReference>
<feature type="domain" description="Competence protein CoiA-like N-terminal" evidence="1">
    <location>
        <begin position="20"/>
        <end position="49"/>
    </location>
</feature>
<evidence type="ECO:0000259" key="1">
    <source>
        <dbReference type="Pfam" id="PF25164"/>
    </source>
</evidence>
<accession>A0A644WV99</accession>
<dbReference type="InterPro" id="IPR057253">
    <property type="entry name" value="CoiA-like_N"/>
</dbReference>